<dbReference type="InterPro" id="IPR004256">
    <property type="entry name" value="DUF234"/>
</dbReference>
<dbReference type="InterPro" id="IPR011579">
    <property type="entry name" value="ATPase_dom"/>
</dbReference>
<reference evidence="4" key="1">
    <citation type="journal article" date="2016" name="Stand. Genomic Sci.">
        <title>Complete genome sequence of Methanospirillum hungatei type strain JF1.</title>
        <authorList>
            <person name="Gunsalus R.P."/>
            <person name="Cook L.E."/>
            <person name="Crable B."/>
            <person name="Rohlin L."/>
            <person name="McDonald E."/>
            <person name="Mouttaki H."/>
            <person name="Sieber J.R."/>
            <person name="Poweleit N."/>
            <person name="Zhou H."/>
            <person name="Lapidus A.L."/>
            <person name="Daligault H.E."/>
            <person name="Land M."/>
            <person name="Gilna P."/>
            <person name="Ivanova N."/>
            <person name="Kyrpides N."/>
            <person name="Culley D.E."/>
            <person name="McInerney M.J."/>
        </authorList>
    </citation>
    <scope>NUCLEOTIDE SEQUENCE [LARGE SCALE GENOMIC DNA]</scope>
    <source>
        <strain evidence="4">ATCC 27890 / DSM 864 / NBRC 100397 / JF-1</strain>
    </source>
</reference>
<name>Q2FLS5_METHJ</name>
<dbReference type="HOGENOM" id="CLU_041137_3_0_2"/>
<feature type="domain" description="DUF234" evidence="2">
    <location>
        <begin position="336"/>
        <end position="428"/>
    </location>
</feature>
<sequence length="476" mass="55389">MNALEIHNNYKYNDYECNYIKFYGRQDELSLLTMLHEKAPSFAVITGRRRIGKTELIKEFLKGKDGIYLYVDPHKNIDILIAEYTSYIREVLSLPQYISFPTPEAFLEFLFGIERPFIVVFDEFQRFLDIYPAFISQLQNMWDLKGKESHLFLIASGSSVGMIQKIFIDTKAPLFRRADSIITLKPFQASECFSILDDLCVNNREEKLRLYLLFGGIIYYYHILEKYGCHSFEEALDRVILSNLAPLSQEMSAMLIEEFGGGHTTYYEILGALADGRSTQKTIADLTHIAPSSLPPYLTELSDILGIIEYRVPVTEERFHSKMGRYLLKDPFIRFYCRYIYRNMTLYQHGRYDLLKQKILDEWNDFAGWQVEEMVRELLVPRLATDYERFGSWWNRRGDEIDLLAIGSAGSLAVEIKNRELSYEDTEIILKNLEVKTGMVKRLTYPVTLGIAARTVEGRDIFTNKGVKVFELNELI</sequence>
<protein>
    <submittedName>
        <fullName evidence="3">ATPase</fullName>
    </submittedName>
</protein>
<organism evidence="3 4">
    <name type="scientific">Methanospirillum hungatei JF-1 (strain ATCC 27890 / DSM 864 / NBRC 100397 / JF-1)</name>
    <dbReference type="NCBI Taxonomy" id="323259"/>
    <lineage>
        <taxon>Archaea</taxon>
        <taxon>Methanobacteriati</taxon>
        <taxon>Methanobacteriota</taxon>
        <taxon>Stenosarchaea group</taxon>
        <taxon>Methanomicrobia</taxon>
        <taxon>Methanomicrobiales</taxon>
        <taxon>Methanospirillaceae</taxon>
        <taxon>Methanospirillum</taxon>
    </lineage>
</organism>
<dbReference type="EMBL" id="CP000254">
    <property type="protein sequence ID" value="ABD40179.1"/>
    <property type="molecule type" value="Genomic_DNA"/>
</dbReference>
<accession>Q2FLS5</accession>
<evidence type="ECO:0000313" key="3">
    <source>
        <dbReference type="EMBL" id="ABD40179.1"/>
    </source>
</evidence>
<dbReference type="SUPFAM" id="SSF52540">
    <property type="entry name" value="P-loop containing nucleoside triphosphate hydrolases"/>
    <property type="match status" value="1"/>
</dbReference>
<evidence type="ECO:0000259" key="2">
    <source>
        <dbReference type="Pfam" id="PF03008"/>
    </source>
</evidence>
<dbReference type="InParanoid" id="Q2FLS5"/>
<gene>
    <name evidence="3" type="ordered locus">Mhun_0415</name>
</gene>
<dbReference type="GO" id="GO:0005524">
    <property type="term" value="F:ATP binding"/>
    <property type="evidence" value="ECO:0007669"/>
    <property type="project" value="InterPro"/>
</dbReference>
<proteinExistence type="predicted"/>
<dbReference type="InterPro" id="IPR027417">
    <property type="entry name" value="P-loop_NTPase"/>
</dbReference>
<dbReference type="GeneID" id="3924017"/>
<keyword evidence="4" id="KW-1185">Reference proteome</keyword>
<dbReference type="Pfam" id="PF03008">
    <property type="entry name" value="DUF234"/>
    <property type="match status" value="1"/>
</dbReference>
<dbReference type="RefSeq" id="WP_011447469.1">
    <property type="nucleotide sequence ID" value="NC_007796.1"/>
</dbReference>
<dbReference type="Pfam" id="PF01637">
    <property type="entry name" value="ATPase_2"/>
    <property type="match status" value="1"/>
</dbReference>
<dbReference type="eggNOG" id="arCOG03166">
    <property type="taxonomic scope" value="Archaea"/>
</dbReference>
<dbReference type="EnsemblBacteria" id="ABD40179">
    <property type="protein sequence ID" value="ABD40179"/>
    <property type="gene ID" value="Mhun_0415"/>
</dbReference>
<dbReference type="KEGG" id="mhu:Mhun_0415"/>
<dbReference type="Proteomes" id="UP000001941">
    <property type="component" value="Chromosome"/>
</dbReference>
<evidence type="ECO:0000313" key="4">
    <source>
        <dbReference type="Proteomes" id="UP000001941"/>
    </source>
</evidence>
<dbReference type="Gene3D" id="3.40.50.300">
    <property type="entry name" value="P-loop containing nucleotide triphosphate hydrolases"/>
    <property type="match status" value="1"/>
</dbReference>
<dbReference type="PANTHER" id="PTHR34704">
    <property type="entry name" value="ATPASE"/>
    <property type="match status" value="1"/>
</dbReference>
<feature type="domain" description="ATPase" evidence="1">
    <location>
        <begin position="22"/>
        <end position="217"/>
    </location>
</feature>
<dbReference type="PANTHER" id="PTHR34704:SF2">
    <property type="entry name" value="ATPASE"/>
    <property type="match status" value="1"/>
</dbReference>
<dbReference type="AlphaFoldDB" id="Q2FLS5"/>
<evidence type="ECO:0000259" key="1">
    <source>
        <dbReference type="Pfam" id="PF01637"/>
    </source>
</evidence>